<gene>
    <name evidence="14" type="primary">polm</name>
</gene>
<organism evidence="13 14">
    <name type="scientific">Clupea harengus</name>
    <name type="common">Atlantic herring</name>
    <dbReference type="NCBI Taxonomy" id="7950"/>
    <lineage>
        <taxon>Eukaryota</taxon>
        <taxon>Metazoa</taxon>
        <taxon>Chordata</taxon>
        <taxon>Craniata</taxon>
        <taxon>Vertebrata</taxon>
        <taxon>Euteleostomi</taxon>
        <taxon>Actinopterygii</taxon>
        <taxon>Neopterygii</taxon>
        <taxon>Teleostei</taxon>
        <taxon>Clupei</taxon>
        <taxon>Clupeiformes</taxon>
        <taxon>Clupeoidei</taxon>
        <taxon>Clupeidae</taxon>
        <taxon>Clupea</taxon>
    </lineage>
</organism>
<dbReference type="InterPro" id="IPR027421">
    <property type="entry name" value="DNA_pol_lamdba_lyase_dom_sf"/>
</dbReference>
<dbReference type="PROSITE" id="PS50835">
    <property type="entry name" value="IG_LIKE"/>
    <property type="match status" value="1"/>
</dbReference>
<dbReference type="Gene3D" id="3.30.460.10">
    <property type="entry name" value="Beta Polymerase, domain 2"/>
    <property type="match status" value="1"/>
</dbReference>
<dbReference type="RefSeq" id="XP_012671926.1">
    <property type="nucleotide sequence ID" value="XM_012816472.2"/>
</dbReference>
<evidence type="ECO:0000256" key="2">
    <source>
        <dbReference type="ARBA" id="ARBA00004123"/>
    </source>
</evidence>
<evidence type="ECO:0000256" key="7">
    <source>
        <dbReference type="ARBA" id="ARBA00022842"/>
    </source>
</evidence>
<dbReference type="Pfam" id="PF14716">
    <property type="entry name" value="HHH_8"/>
    <property type="match status" value="1"/>
</dbReference>
<dbReference type="InterPro" id="IPR001357">
    <property type="entry name" value="BRCT_dom"/>
</dbReference>
<comment type="function">
    <text evidence="9">Gap-filling polymerase involved in repair of DNA double-strand breaks by non-homologous end joining (NHEJ).</text>
</comment>
<dbReference type="FunFam" id="3.30.210.10:FF:000004">
    <property type="entry name" value="DNA-directed DNA/RNA polymerase mu"/>
    <property type="match status" value="1"/>
</dbReference>
<dbReference type="OrthoDB" id="205514at2759"/>
<feature type="domain" description="BRCT" evidence="11">
    <location>
        <begin position="27"/>
        <end position="119"/>
    </location>
</feature>
<dbReference type="PROSITE" id="PS00522">
    <property type="entry name" value="DNA_POLYMERASE_X"/>
    <property type="match status" value="1"/>
</dbReference>
<evidence type="ECO:0000256" key="10">
    <source>
        <dbReference type="PIRSR" id="PIRSR000817-1"/>
    </source>
</evidence>
<dbReference type="GO" id="GO:0003677">
    <property type="term" value="F:DNA binding"/>
    <property type="evidence" value="ECO:0007669"/>
    <property type="project" value="UniProtKB-UniRule"/>
</dbReference>
<dbReference type="InterPro" id="IPR029398">
    <property type="entry name" value="PolB_thumb"/>
</dbReference>
<dbReference type="PIRSF" id="PIRSF000817">
    <property type="entry name" value="DNA_NT"/>
    <property type="match status" value="1"/>
</dbReference>
<evidence type="ECO:0000256" key="9">
    <source>
        <dbReference type="PIRNR" id="PIRNR000817"/>
    </source>
</evidence>
<keyword evidence="4 9" id="KW-0808">Transferase</keyword>
<dbReference type="InterPro" id="IPR019843">
    <property type="entry name" value="DNA_pol-X_BS"/>
</dbReference>
<dbReference type="GO" id="GO:0005634">
    <property type="term" value="C:nucleus"/>
    <property type="evidence" value="ECO:0007669"/>
    <property type="project" value="UniProtKB-SubCell"/>
</dbReference>
<dbReference type="InterPro" id="IPR001726">
    <property type="entry name" value="TdT/Mu"/>
</dbReference>
<feature type="domain" description="Ig-like" evidence="12">
    <location>
        <begin position="55"/>
        <end position="141"/>
    </location>
</feature>
<dbReference type="PANTHER" id="PTHR11276:SF24">
    <property type="entry name" value="DNA-DIRECTED DNA_RNA POLYMERASE MU"/>
    <property type="match status" value="1"/>
</dbReference>
<dbReference type="InterPro" id="IPR043519">
    <property type="entry name" value="NT_sf"/>
</dbReference>
<dbReference type="PRINTS" id="PR00869">
    <property type="entry name" value="DNAPOLX"/>
</dbReference>
<evidence type="ECO:0000256" key="1">
    <source>
        <dbReference type="ARBA" id="ARBA00001946"/>
    </source>
</evidence>
<reference evidence="14" key="1">
    <citation type="submission" date="2025-08" db="UniProtKB">
        <authorList>
            <consortium name="RefSeq"/>
        </authorList>
    </citation>
    <scope>IDENTIFICATION</scope>
</reference>
<dbReference type="PIRSF" id="PIRSF501176">
    <property type="entry name" value="DNApol_mu"/>
    <property type="match status" value="1"/>
</dbReference>
<dbReference type="SUPFAM" id="SSF81585">
    <property type="entry name" value="PsbU/PolX domain-like"/>
    <property type="match status" value="1"/>
</dbReference>
<comment type="cofactor">
    <cofactor evidence="1 9 10">
        <name>Mg(2+)</name>
        <dbReference type="ChEBI" id="CHEBI:18420"/>
    </cofactor>
</comment>
<dbReference type="InterPro" id="IPR002054">
    <property type="entry name" value="DNA-dir_DNA_pol_X"/>
</dbReference>
<dbReference type="InterPro" id="IPR036420">
    <property type="entry name" value="BRCT_dom_sf"/>
</dbReference>
<keyword evidence="6 9" id="KW-0479">Metal-binding</keyword>
<evidence type="ECO:0000256" key="6">
    <source>
        <dbReference type="ARBA" id="ARBA00022723"/>
    </source>
</evidence>
<evidence type="ECO:0000256" key="4">
    <source>
        <dbReference type="ARBA" id="ARBA00022679"/>
    </source>
</evidence>
<feature type="binding site" evidence="10">
    <location>
        <position position="438"/>
    </location>
    <ligand>
        <name>Mg(2+)</name>
        <dbReference type="ChEBI" id="CHEBI:18420"/>
    </ligand>
</feature>
<proteinExistence type="inferred from homology"/>
<evidence type="ECO:0000259" key="12">
    <source>
        <dbReference type="PROSITE" id="PS50835"/>
    </source>
</evidence>
<dbReference type="GeneID" id="105890444"/>
<dbReference type="GO" id="GO:0003887">
    <property type="term" value="F:DNA-directed DNA polymerase activity"/>
    <property type="evidence" value="ECO:0007669"/>
    <property type="project" value="UniProtKB-UniRule"/>
</dbReference>
<dbReference type="FunFam" id="1.10.150.110:FF:000003">
    <property type="entry name" value="DNA polymerase mu"/>
    <property type="match status" value="1"/>
</dbReference>
<sequence>MVPLKRRKVVSTLPVTDTDIKATKHPDIVIFILERKMGASRRTFLNRLGRTKGFPVAEEYSETVTHIVAENNSGDEVQAWLETQTAGCTTANVAHLLDISWYTESMATGQPESIQDRHKLKLSLTPSPVIPKSSAKSYACQRRTPLKHHNLLLTEALELLSENAELGENEGRSVAFRRAAAILKTLPQAVQRMEDLQGLPCLGDHSLRVIKEMLEYGSSQEVESTRHSEQYQALKALTGIFGVGVKTAERWFRGGLRCPSDVAKSEERLNSAQQAGVLYHEDLSQRVSRAEADAIGQIVERAVQEVLPGAQITLTGGFRRGKETGHDVDFLITHPEEGKEEGLMPKVIQWLETQGVLLYQKTTRNSYLESKDGPSRPPHNMDRFERCFSIFKLDRSTGEGGPLAQAPGGEVGGCEGRAPGSELEPQHCSTGWKAVRVDLVVSPYSQFGFALLGWTGSKLFERELRRWAGKEKNMSLSSHALYDNSQRRYLRASTEEEIFSHLGLEYIPPCDRNA</sequence>
<dbReference type="InterPro" id="IPR022312">
    <property type="entry name" value="DNA_pol_X"/>
</dbReference>
<comment type="catalytic activity">
    <reaction evidence="9">
        <text>DNA(n) + a 2'-deoxyribonucleoside 5'-triphosphate = DNA(n+1) + diphosphate</text>
        <dbReference type="Rhea" id="RHEA:22508"/>
        <dbReference type="Rhea" id="RHEA-COMP:17339"/>
        <dbReference type="Rhea" id="RHEA-COMP:17340"/>
        <dbReference type="ChEBI" id="CHEBI:33019"/>
        <dbReference type="ChEBI" id="CHEBI:61560"/>
        <dbReference type="ChEBI" id="CHEBI:173112"/>
        <dbReference type="EC" id="2.7.7.7"/>
    </reaction>
</comment>
<keyword evidence="7 9" id="KW-0460">Magnesium</keyword>
<dbReference type="Gene3D" id="3.30.210.10">
    <property type="entry name" value="DNA polymerase, thumb domain"/>
    <property type="match status" value="1"/>
</dbReference>
<dbReference type="InterPro" id="IPR037160">
    <property type="entry name" value="DNA_Pol_thumb_sf"/>
</dbReference>
<name>A0A6P3VGY8_CLUHA</name>
<dbReference type="InterPro" id="IPR007110">
    <property type="entry name" value="Ig-like_dom"/>
</dbReference>
<keyword evidence="13" id="KW-1185">Reference proteome</keyword>
<accession>A0A6P3VGY8</accession>
<dbReference type="EC" id="2.7.7.7" evidence="9"/>
<dbReference type="Pfam" id="PF14792">
    <property type="entry name" value="DNA_pol_B_palm"/>
    <property type="match status" value="1"/>
</dbReference>
<dbReference type="Gene3D" id="1.10.150.20">
    <property type="entry name" value="5' to 3' exonuclease, C-terminal subdomain"/>
    <property type="match status" value="1"/>
</dbReference>
<dbReference type="Pfam" id="PF14791">
    <property type="entry name" value="DNA_pol_B_thumb"/>
    <property type="match status" value="1"/>
</dbReference>
<dbReference type="KEGG" id="char:105890444"/>
<feature type="binding site" evidence="10">
    <location>
        <position position="329"/>
    </location>
    <ligand>
        <name>Mg(2+)</name>
        <dbReference type="ChEBI" id="CHEBI:18420"/>
    </ligand>
</feature>
<evidence type="ECO:0000256" key="5">
    <source>
        <dbReference type="ARBA" id="ARBA00022695"/>
    </source>
</evidence>
<dbReference type="AlphaFoldDB" id="A0A6P3VGY8"/>
<dbReference type="InterPro" id="IPR028207">
    <property type="entry name" value="DNA_pol_B_palm_palm"/>
</dbReference>
<dbReference type="InterPro" id="IPR010996">
    <property type="entry name" value="HHH_MUS81"/>
</dbReference>
<dbReference type="PROSITE" id="PS50172">
    <property type="entry name" value="BRCT"/>
    <property type="match status" value="1"/>
</dbReference>
<dbReference type="PANTHER" id="PTHR11276">
    <property type="entry name" value="DNA POLYMERASE TYPE-X FAMILY MEMBER"/>
    <property type="match status" value="1"/>
</dbReference>
<feature type="binding site" evidence="10">
    <location>
        <position position="327"/>
    </location>
    <ligand>
        <name>Mg(2+)</name>
        <dbReference type="ChEBI" id="CHEBI:18420"/>
    </ligand>
</feature>
<dbReference type="SUPFAM" id="SSF47802">
    <property type="entry name" value="DNA polymerase beta, N-terminal domain-like"/>
    <property type="match status" value="1"/>
</dbReference>
<dbReference type="CTD" id="27434"/>
<dbReference type="CDD" id="cd00141">
    <property type="entry name" value="NT_POLXc"/>
    <property type="match status" value="1"/>
</dbReference>
<dbReference type="Pfam" id="PF10391">
    <property type="entry name" value="DNA_pol_lambd_f"/>
    <property type="match status" value="1"/>
</dbReference>
<dbReference type="InterPro" id="IPR018944">
    <property type="entry name" value="DNA_pol_lambd_fingers_domain"/>
</dbReference>
<dbReference type="SUPFAM" id="SSF52113">
    <property type="entry name" value="BRCT domain"/>
    <property type="match status" value="1"/>
</dbReference>
<evidence type="ECO:0000256" key="8">
    <source>
        <dbReference type="ARBA" id="ARBA00023242"/>
    </source>
</evidence>
<dbReference type="SUPFAM" id="SSF81301">
    <property type="entry name" value="Nucleotidyltransferase"/>
    <property type="match status" value="1"/>
</dbReference>
<keyword evidence="8 9" id="KW-0539">Nucleus</keyword>
<evidence type="ECO:0000259" key="11">
    <source>
        <dbReference type="PROSITE" id="PS50172"/>
    </source>
</evidence>
<evidence type="ECO:0000313" key="13">
    <source>
        <dbReference type="Proteomes" id="UP000515152"/>
    </source>
</evidence>
<dbReference type="PRINTS" id="PR00871">
    <property type="entry name" value="DNAPOLXTDT"/>
</dbReference>
<dbReference type="Proteomes" id="UP000515152">
    <property type="component" value="Chromosome 12"/>
</dbReference>
<comment type="subcellular location">
    <subcellularLocation>
        <location evidence="2 9">Nucleus</location>
    </subcellularLocation>
</comment>
<dbReference type="InterPro" id="IPR027249">
    <property type="entry name" value="DNA/RNApol_mu"/>
</dbReference>
<dbReference type="GO" id="GO:0046872">
    <property type="term" value="F:metal ion binding"/>
    <property type="evidence" value="ECO:0007669"/>
    <property type="project" value="UniProtKB-UniRule"/>
</dbReference>
<dbReference type="Gene3D" id="1.10.150.110">
    <property type="entry name" value="DNA polymerase beta, N-terminal domain-like"/>
    <property type="match status" value="1"/>
</dbReference>
<comment type="similarity">
    <text evidence="3 9">Belongs to the DNA polymerase type-X family.</text>
</comment>
<dbReference type="SMART" id="SM00483">
    <property type="entry name" value="POLXc"/>
    <property type="match status" value="1"/>
</dbReference>
<evidence type="ECO:0000256" key="3">
    <source>
        <dbReference type="ARBA" id="ARBA00008323"/>
    </source>
</evidence>
<protein>
    <recommendedName>
        <fullName evidence="9">DNA-directed DNA/RNA polymerase mu</fullName>
        <ecNumber evidence="9">2.7.7.7</ecNumber>
    </recommendedName>
</protein>
<evidence type="ECO:0000313" key="14">
    <source>
        <dbReference type="RefSeq" id="XP_012671926.1"/>
    </source>
</evidence>
<dbReference type="FunFam" id="3.40.50.10190:FF:000035">
    <property type="entry name" value="DNA-directed DNA/RNA polymerase mu"/>
    <property type="match status" value="1"/>
</dbReference>
<dbReference type="GO" id="GO:0006303">
    <property type="term" value="P:double-strand break repair via nonhomologous end joining"/>
    <property type="evidence" value="ECO:0007669"/>
    <property type="project" value="TreeGrafter"/>
</dbReference>
<dbReference type="Gene3D" id="3.40.50.10190">
    <property type="entry name" value="BRCT domain"/>
    <property type="match status" value="1"/>
</dbReference>
<keyword evidence="5 9" id="KW-0548">Nucleotidyltransferase</keyword>